<dbReference type="Proteomes" id="UP000799779">
    <property type="component" value="Unassembled WGS sequence"/>
</dbReference>
<dbReference type="SUPFAM" id="SSF48208">
    <property type="entry name" value="Six-hairpin glycosidases"/>
    <property type="match status" value="1"/>
</dbReference>
<feature type="domain" description="GH15-like" evidence="1">
    <location>
        <begin position="229"/>
        <end position="444"/>
    </location>
</feature>
<evidence type="ECO:0000313" key="3">
    <source>
        <dbReference type="EMBL" id="KAF2000577.1"/>
    </source>
</evidence>
<evidence type="ECO:0000259" key="2">
    <source>
        <dbReference type="Pfam" id="PF19291"/>
    </source>
</evidence>
<dbReference type="PANTHER" id="PTHR31616">
    <property type="entry name" value="TREHALASE"/>
    <property type="match status" value="1"/>
</dbReference>
<dbReference type="InterPro" id="IPR045582">
    <property type="entry name" value="Trehalase-like_N"/>
</dbReference>
<dbReference type="Pfam" id="PF00723">
    <property type="entry name" value="Glyco_hydro_15"/>
    <property type="match status" value="1"/>
</dbReference>
<accession>A0A6A5WGM4</accession>
<dbReference type="OrthoDB" id="406733at2759"/>
<protein>
    <submittedName>
        <fullName evidence="3">Glycoside hydrolase family 15 protein</fullName>
    </submittedName>
</protein>
<dbReference type="PANTHER" id="PTHR31616:SF0">
    <property type="entry name" value="GLUCAN 1,4-ALPHA-GLUCOSIDASE"/>
    <property type="match status" value="1"/>
</dbReference>
<gene>
    <name evidence="3" type="ORF">P154DRAFT_545625</name>
</gene>
<evidence type="ECO:0000313" key="4">
    <source>
        <dbReference type="Proteomes" id="UP000799779"/>
    </source>
</evidence>
<organism evidence="3 4">
    <name type="scientific">Amniculicola lignicola CBS 123094</name>
    <dbReference type="NCBI Taxonomy" id="1392246"/>
    <lineage>
        <taxon>Eukaryota</taxon>
        <taxon>Fungi</taxon>
        <taxon>Dikarya</taxon>
        <taxon>Ascomycota</taxon>
        <taxon>Pezizomycotina</taxon>
        <taxon>Dothideomycetes</taxon>
        <taxon>Pleosporomycetidae</taxon>
        <taxon>Pleosporales</taxon>
        <taxon>Amniculicolaceae</taxon>
        <taxon>Amniculicola</taxon>
    </lineage>
</organism>
<dbReference type="GO" id="GO:0005975">
    <property type="term" value="P:carbohydrate metabolic process"/>
    <property type="evidence" value="ECO:0007669"/>
    <property type="project" value="InterPro"/>
</dbReference>
<dbReference type="AlphaFoldDB" id="A0A6A5WGM4"/>
<proteinExistence type="predicted"/>
<dbReference type="Pfam" id="PF19291">
    <property type="entry name" value="TREH_N"/>
    <property type="match status" value="1"/>
</dbReference>
<name>A0A6A5WGM4_9PLEO</name>
<evidence type="ECO:0000259" key="1">
    <source>
        <dbReference type="Pfam" id="PF00723"/>
    </source>
</evidence>
<dbReference type="EMBL" id="ML977588">
    <property type="protein sequence ID" value="KAF2000577.1"/>
    <property type="molecule type" value="Genomic_DNA"/>
</dbReference>
<dbReference type="InterPro" id="IPR008928">
    <property type="entry name" value="6-hairpin_glycosidase_sf"/>
</dbReference>
<dbReference type="GO" id="GO:0004553">
    <property type="term" value="F:hydrolase activity, hydrolyzing O-glycosyl compounds"/>
    <property type="evidence" value="ECO:0007669"/>
    <property type="project" value="UniProtKB-ARBA"/>
</dbReference>
<dbReference type="Gene3D" id="1.50.10.10">
    <property type="match status" value="1"/>
</dbReference>
<dbReference type="InterPro" id="IPR011613">
    <property type="entry name" value="GH15-like"/>
</dbReference>
<keyword evidence="4" id="KW-1185">Reference proteome</keyword>
<feature type="domain" description="Trehalase-like N-terminal" evidence="2">
    <location>
        <begin position="11"/>
        <end position="105"/>
    </location>
</feature>
<sequence>MRSATGYVPGLIRNMRTCALVTTDGGLGFMCWQGNNHLAGFDSPSLFCRLLDKDKGGHFSIGLMGSARSTAKQQYLPSSDILQTRYLNEEGVTNVVDFFPRPTKTSAAPNLTAKQSTPGSERLYLKKVIFYTKDPSLELNATIDCGDNPTSTCPAPSFRKEAGALALGEGITASFHLRGGQAVSFVLRGYKASDPEHITTALVDQVQLDTHDFWVKWITKSKWKGRWSEVVTRSFFALKLLAYEPTGVSVAAPTFSLAEDFGGSFTIYILLRLGFTEEAEAYTESLFNRTKDSRTLKGDITIIVSIRGGTDLPETKLSHLEGYRASQPVRIDNSATFHKQLDIYGEMMDGIYLANKFGKPISYDQWHLIRELTNHVCKIWKEDDMTIWEDHALGGDRALRLADKRCFHCPNRWNWLRIRDEIYEDVMERGYNHNLRTFIQGYEEMGVKGDDGVGGQEGAFSMCTFWHVESLTRVGAYDKKYLCQAVTNFDNIFSYGNLHMFSKEIAKCGEQFGNTPQAFGHLALISVAFNLNRITSRIKADGLLVFAASAS</sequence>
<reference evidence="3" key="1">
    <citation type="journal article" date="2020" name="Stud. Mycol.">
        <title>101 Dothideomycetes genomes: a test case for predicting lifestyles and emergence of pathogens.</title>
        <authorList>
            <person name="Haridas S."/>
            <person name="Albert R."/>
            <person name="Binder M."/>
            <person name="Bloem J."/>
            <person name="Labutti K."/>
            <person name="Salamov A."/>
            <person name="Andreopoulos B."/>
            <person name="Baker S."/>
            <person name="Barry K."/>
            <person name="Bills G."/>
            <person name="Bluhm B."/>
            <person name="Cannon C."/>
            <person name="Castanera R."/>
            <person name="Culley D."/>
            <person name="Daum C."/>
            <person name="Ezra D."/>
            <person name="Gonzalez J."/>
            <person name="Henrissat B."/>
            <person name="Kuo A."/>
            <person name="Liang C."/>
            <person name="Lipzen A."/>
            <person name="Lutzoni F."/>
            <person name="Magnuson J."/>
            <person name="Mondo S."/>
            <person name="Nolan M."/>
            <person name="Ohm R."/>
            <person name="Pangilinan J."/>
            <person name="Park H.-J."/>
            <person name="Ramirez L."/>
            <person name="Alfaro M."/>
            <person name="Sun H."/>
            <person name="Tritt A."/>
            <person name="Yoshinaga Y."/>
            <person name="Zwiers L.-H."/>
            <person name="Turgeon B."/>
            <person name="Goodwin S."/>
            <person name="Spatafora J."/>
            <person name="Crous P."/>
            <person name="Grigoriev I."/>
        </authorList>
    </citation>
    <scope>NUCLEOTIDE SEQUENCE</scope>
    <source>
        <strain evidence="3">CBS 123094</strain>
    </source>
</reference>
<dbReference type="InterPro" id="IPR012341">
    <property type="entry name" value="6hp_glycosidase-like_sf"/>
</dbReference>
<keyword evidence="3" id="KW-0378">Hydrolase</keyword>